<dbReference type="EC" id="2.1.1.-" evidence="1"/>
<gene>
    <name evidence="1" type="ORF">ABWT76_005218</name>
</gene>
<keyword evidence="1" id="KW-0489">Methyltransferase</keyword>
<dbReference type="EMBL" id="CP159837">
    <property type="protein sequence ID" value="XCM36457.1"/>
    <property type="molecule type" value="Genomic_DNA"/>
</dbReference>
<sequence>MAKIEEIQADLERSQLRLAEIRANLQPIDPISEISKYMEDFEKIQGSFHRNYVPVYFCINYYQEKHGIRGNLAEIGISRGKSFIPLSSLCKPGELALAVDIFASPKPDYDGVIGDYNIFLDNIRKYLPGQLDSIKILQVNSEKCTSQDYLNKVKGKKMRIFSVDGCHTSEATEIDLRNAYNCLEKGGVIILDDYFHAGRPGVSEGFHRFLFKDNPDLKAFFIGWNKMLLTHSSHAEGYMSALRESISNLIQKEFLGSPVMIIPPPKINWIS</sequence>
<dbReference type="Gene3D" id="3.40.50.150">
    <property type="entry name" value="Vaccinia Virus protein VP39"/>
    <property type="match status" value="1"/>
</dbReference>
<evidence type="ECO:0000313" key="1">
    <source>
        <dbReference type="EMBL" id="XCM36457.1"/>
    </source>
</evidence>
<protein>
    <submittedName>
        <fullName evidence="1">Class I SAM-dependent methyltransferase</fullName>
        <ecNumber evidence="1">2.1.1.-</ecNumber>
    </submittedName>
</protein>
<keyword evidence="1" id="KW-0808">Transferase</keyword>
<proteinExistence type="predicted"/>
<dbReference type="AlphaFoldDB" id="A0AAU8JBB3"/>
<dbReference type="GO" id="GO:0032259">
    <property type="term" value="P:methylation"/>
    <property type="evidence" value="ECO:0007669"/>
    <property type="project" value="UniProtKB-KW"/>
</dbReference>
<dbReference type="SUPFAM" id="SSF53335">
    <property type="entry name" value="S-adenosyl-L-methionine-dependent methyltransferases"/>
    <property type="match status" value="1"/>
</dbReference>
<name>A0AAU8JBB3_9CYAN</name>
<accession>A0AAU8JBB3</accession>
<reference evidence="1" key="1">
    <citation type="submission" date="2024-07" db="EMBL/GenBank/DDBJ databases">
        <authorList>
            <person name="Kim Y.J."/>
            <person name="Jeong J.Y."/>
        </authorList>
    </citation>
    <scope>NUCLEOTIDE SEQUENCE</scope>
    <source>
        <strain evidence="1">GIHE-MW2</strain>
    </source>
</reference>
<dbReference type="GO" id="GO:0008168">
    <property type="term" value="F:methyltransferase activity"/>
    <property type="evidence" value="ECO:0007669"/>
    <property type="project" value="UniProtKB-KW"/>
</dbReference>
<dbReference type="Pfam" id="PF13578">
    <property type="entry name" value="Methyltransf_24"/>
    <property type="match status" value="1"/>
</dbReference>
<dbReference type="InterPro" id="IPR029063">
    <property type="entry name" value="SAM-dependent_MTases_sf"/>
</dbReference>
<dbReference type="RefSeq" id="WP_054467272.1">
    <property type="nucleotide sequence ID" value="NZ_CP159837.1"/>
</dbReference>
<organism evidence="1">
    <name type="scientific">Planktothricoides raciborskii GIHE-MW2</name>
    <dbReference type="NCBI Taxonomy" id="2792601"/>
    <lineage>
        <taxon>Bacteria</taxon>
        <taxon>Bacillati</taxon>
        <taxon>Cyanobacteriota</taxon>
        <taxon>Cyanophyceae</taxon>
        <taxon>Oscillatoriophycideae</taxon>
        <taxon>Oscillatoriales</taxon>
        <taxon>Oscillatoriaceae</taxon>
        <taxon>Planktothricoides</taxon>
    </lineage>
</organism>